<dbReference type="PANTHER" id="PTHR12703">
    <property type="entry name" value="TRANSMEMBRANE PROTEIN 33"/>
    <property type="match status" value="1"/>
</dbReference>
<dbReference type="GO" id="GO:0016020">
    <property type="term" value="C:membrane"/>
    <property type="evidence" value="ECO:0007669"/>
    <property type="project" value="UniProtKB-SubCell"/>
</dbReference>
<evidence type="ECO:0000313" key="7">
    <source>
        <dbReference type="EMBL" id="CED85118.1"/>
    </source>
</evidence>
<comment type="subcellular location">
    <subcellularLocation>
        <location evidence="1">Membrane</location>
        <topology evidence="1">Multi-pass membrane protein</topology>
    </subcellularLocation>
</comment>
<sequence length="271" mass="29663">MAIDPHLLWAIGHALLLVGSFKVGLSSLFFRGTSAWWYKTSFSGAMASYAIVCLKSVGSPTSQPPLEYAQKALLDENVQYLVLAVYWWISKPIPLTLLPYATFSLFHTLTFLRSNLIPKFFPPSAHKAPAAAAGTPASVQPKAAPERISRAIQLWVKANYDTAMKFVAYVELVILLRVTLGALLFQNSFLAPIFYAHFIRLRYYHSAFTRSAVDNITARSDKIVANQAPAVQKGYGIFKNVVQKWAGSILARNDGAAPAAAGTAPNTGRAR</sequence>
<evidence type="ECO:0000256" key="4">
    <source>
        <dbReference type="ARBA" id="ARBA00022989"/>
    </source>
</evidence>
<evidence type="ECO:0000256" key="3">
    <source>
        <dbReference type="ARBA" id="ARBA00022692"/>
    </source>
</evidence>
<evidence type="ECO:0000256" key="1">
    <source>
        <dbReference type="ARBA" id="ARBA00004141"/>
    </source>
</evidence>
<dbReference type="PANTHER" id="PTHR12703:SF4">
    <property type="entry name" value="TRANSMEMBRANE PROTEIN 33"/>
    <property type="match status" value="1"/>
</dbReference>
<accession>A0A0F7SY06</accession>
<dbReference type="InterPro" id="IPR051645">
    <property type="entry name" value="PER33/POM33_regulator"/>
</dbReference>
<dbReference type="EMBL" id="LN483332">
    <property type="protein sequence ID" value="CED85118.1"/>
    <property type="molecule type" value="Genomic_DNA"/>
</dbReference>
<dbReference type="AlphaFoldDB" id="A0A0F7SY06"/>
<dbReference type="GO" id="GO:0061024">
    <property type="term" value="P:membrane organization"/>
    <property type="evidence" value="ECO:0007669"/>
    <property type="project" value="TreeGrafter"/>
</dbReference>
<dbReference type="Pfam" id="PF03661">
    <property type="entry name" value="TMEM33_Pom33"/>
    <property type="match status" value="1"/>
</dbReference>
<protein>
    <submittedName>
        <fullName evidence="7">Uncharacterized integral membrane protein</fullName>
    </submittedName>
</protein>
<name>A0A0F7SY06_PHARH</name>
<evidence type="ECO:0000256" key="5">
    <source>
        <dbReference type="ARBA" id="ARBA00023136"/>
    </source>
</evidence>
<reference evidence="7" key="1">
    <citation type="submission" date="2014-08" db="EMBL/GenBank/DDBJ databases">
        <authorList>
            <person name="Sharma Rahul"/>
            <person name="Thines Marco"/>
        </authorList>
    </citation>
    <scope>NUCLEOTIDE SEQUENCE</scope>
</reference>
<keyword evidence="3 6" id="KW-0812">Transmembrane</keyword>
<feature type="transmembrane region" description="Helical" evidence="6">
    <location>
        <begin position="174"/>
        <end position="196"/>
    </location>
</feature>
<proteinExistence type="inferred from homology"/>
<dbReference type="GO" id="GO:0071786">
    <property type="term" value="P:endoplasmic reticulum tubular network organization"/>
    <property type="evidence" value="ECO:0007669"/>
    <property type="project" value="TreeGrafter"/>
</dbReference>
<evidence type="ECO:0000256" key="6">
    <source>
        <dbReference type="SAM" id="Phobius"/>
    </source>
</evidence>
<comment type="similarity">
    <text evidence="2">Belongs to the PER33/POM33 family.</text>
</comment>
<dbReference type="InterPro" id="IPR005344">
    <property type="entry name" value="TMEM33/Pom33"/>
</dbReference>
<organism evidence="7">
    <name type="scientific">Phaffia rhodozyma</name>
    <name type="common">Yeast</name>
    <name type="synonym">Xanthophyllomyces dendrorhous</name>
    <dbReference type="NCBI Taxonomy" id="264483"/>
    <lineage>
        <taxon>Eukaryota</taxon>
        <taxon>Fungi</taxon>
        <taxon>Dikarya</taxon>
        <taxon>Basidiomycota</taxon>
        <taxon>Agaricomycotina</taxon>
        <taxon>Tremellomycetes</taxon>
        <taxon>Cystofilobasidiales</taxon>
        <taxon>Mrakiaceae</taxon>
        <taxon>Phaffia</taxon>
    </lineage>
</organism>
<dbReference type="GO" id="GO:0005783">
    <property type="term" value="C:endoplasmic reticulum"/>
    <property type="evidence" value="ECO:0007669"/>
    <property type="project" value="TreeGrafter"/>
</dbReference>
<feature type="transmembrane region" description="Helical" evidence="6">
    <location>
        <begin position="7"/>
        <end position="30"/>
    </location>
</feature>
<feature type="transmembrane region" description="Helical" evidence="6">
    <location>
        <begin position="78"/>
        <end position="101"/>
    </location>
</feature>
<evidence type="ECO:0000256" key="2">
    <source>
        <dbReference type="ARBA" id="ARBA00007322"/>
    </source>
</evidence>
<keyword evidence="4 6" id="KW-1133">Transmembrane helix</keyword>
<keyword evidence="5 6" id="KW-0472">Membrane</keyword>